<dbReference type="InterPro" id="IPR001759">
    <property type="entry name" value="PTX_dom"/>
</dbReference>
<evidence type="ECO:0000313" key="10">
    <source>
        <dbReference type="EMBL" id="CAH3112185.1"/>
    </source>
</evidence>
<dbReference type="PANTHER" id="PTHR19277">
    <property type="entry name" value="PENTRAXIN"/>
    <property type="match status" value="1"/>
</dbReference>
<feature type="domain" description="EGF-like" evidence="7">
    <location>
        <begin position="72"/>
        <end position="111"/>
    </location>
</feature>
<dbReference type="InterPro" id="IPR003609">
    <property type="entry name" value="Pan_app"/>
</dbReference>
<evidence type="ECO:0000256" key="5">
    <source>
        <dbReference type="ARBA" id="ARBA00023180"/>
    </source>
</evidence>
<dbReference type="AlphaFoldDB" id="A0AAU9WI86"/>
<dbReference type="PRINTS" id="PR00895">
    <property type="entry name" value="PENTAXIN"/>
</dbReference>
<evidence type="ECO:0000256" key="3">
    <source>
        <dbReference type="ARBA" id="ARBA00022837"/>
    </source>
</evidence>
<dbReference type="SUPFAM" id="SSF57196">
    <property type="entry name" value="EGF/Laminin"/>
    <property type="match status" value="1"/>
</dbReference>
<dbReference type="InterPro" id="IPR013320">
    <property type="entry name" value="ConA-like_dom_sf"/>
</dbReference>
<dbReference type="PROSITE" id="PS50948">
    <property type="entry name" value="PAN"/>
    <property type="match status" value="1"/>
</dbReference>
<feature type="domain" description="Pentraxin (PTX)" evidence="9">
    <location>
        <begin position="536"/>
        <end position="743"/>
    </location>
</feature>
<feature type="domain" description="Apple" evidence="8">
    <location>
        <begin position="1"/>
        <end position="72"/>
    </location>
</feature>
<protein>
    <submittedName>
        <fullName evidence="10">Uncharacterized protein</fullName>
    </submittedName>
</protein>
<keyword evidence="11" id="KW-1185">Reference proteome</keyword>
<evidence type="ECO:0000259" key="9">
    <source>
        <dbReference type="PROSITE" id="PS51828"/>
    </source>
</evidence>
<sequence>GSVLVGHVISSFQVSSRFDCAFECLKNELCISYNYQEENQALHGCELNNQDKGNKPDNFTNKEGFSYYEKRGSVVCQSSPCLNNGTCVDSCSKEAEYRCICIDGRVGENCQSWSETAEDYEVFFSQESTTDYFETEIAESLPQFSLSFWINVNESSGWSTIFSHISPNGKSDLKLRCTETMDKCNFVLINDNSNFFMLPINDGLWHHICVSWENIDGRWDFLVDGVLISYEGAWGKSQTISPGKLVVGQHQKEYGGGYLIEESFIGKIASFNMWDRKMNNNDLEKKSTSCNQELGNVIDWRMFRHGIHGSATIISLQSSFCNVNESQFVLDFPERKISNFIDAGTLPFLTKFTVSFWMKRSYDGGVAQAIFSYSTADILQALFLYRGHAQGALNLRIMTLNRYVIPLTVDDLWHHVSITWTNEDGKLQFFQDGILTSALPQHKVGVGIPGGGSIRIGQRLKSIDGDYEPEYSFRGKLAKFNLWSRVLNENVIVALFRSPGAEIGDLISWRNIRNAPIHGNISVENVSTIPFTAKESDFDLKFNSKSTANYAEYTSMPSLTALTACVWGMFSSSAENIHYFFSYSASSANNEALALGYVTSEAKLWTIIATGGWKETFLSNPLHDNGWHHVCMTWKNSNGKFCVYHNGVSVRCNDNYATGLIVDGNGKFILGQEQDSHGGSFQTAQSFEGTMSRVNVWSFAQSGEQIKEMYRGCGAWNGDAVAWYNFRKNFYGNMEVVTPSSCSLADAVIQAKRDQFCNERYPSNPESACGTTLMALFDRKFNQVGKLWRCFYDVALTKDPDSKMYVYDTEKSSACLHSVTADLLAITV</sequence>
<dbReference type="EMBL" id="CALNXJ010000013">
    <property type="protein sequence ID" value="CAH3112185.1"/>
    <property type="molecule type" value="Genomic_DNA"/>
</dbReference>
<keyword evidence="2" id="KW-0479">Metal-binding</keyword>
<dbReference type="SUPFAM" id="SSF57414">
    <property type="entry name" value="Hairpin loop containing domain-like"/>
    <property type="match status" value="1"/>
</dbReference>
<dbReference type="Gene3D" id="3.50.4.10">
    <property type="entry name" value="Hepatocyte Growth Factor"/>
    <property type="match status" value="1"/>
</dbReference>
<dbReference type="PROSITE" id="PS00022">
    <property type="entry name" value="EGF_1"/>
    <property type="match status" value="1"/>
</dbReference>
<reference evidence="10 11" key="1">
    <citation type="submission" date="2022-05" db="EMBL/GenBank/DDBJ databases">
        <authorList>
            <consortium name="Genoscope - CEA"/>
            <person name="William W."/>
        </authorList>
    </citation>
    <scope>NUCLEOTIDE SEQUENCE [LARGE SCALE GENOMIC DNA]</scope>
</reference>
<evidence type="ECO:0000259" key="7">
    <source>
        <dbReference type="PROSITE" id="PS50026"/>
    </source>
</evidence>
<feature type="disulfide bond" evidence="6">
    <location>
        <begin position="101"/>
        <end position="110"/>
    </location>
</feature>
<dbReference type="SUPFAM" id="SSF49899">
    <property type="entry name" value="Concanavalin A-like lectins/glucanases"/>
    <property type="match status" value="3"/>
</dbReference>
<keyword evidence="4 6" id="KW-1015">Disulfide bond</keyword>
<organism evidence="10 11">
    <name type="scientific">Pocillopora meandrina</name>
    <dbReference type="NCBI Taxonomy" id="46732"/>
    <lineage>
        <taxon>Eukaryota</taxon>
        <taxon>Metazoa</taxon>
        <taxon>Cnidaria</taxon>
        <taxon>Anthozoa</taxon>
        <taxon>Hexacorallia</taxon>
        <taxon>Scleractinia</taxon>
        <taxon>Astrocoeniina</taxon>
        <taxon>Pocilloporidae</taxon>
        <taxon>Pocillopora</taxon>
    </lineage>
</organism>
<dbReference type="PROSITE" id="PS50026">
    <property type="entry name" value="EGF_3"/>
    <property type="match status" value="1"/>
</dbReference>
<dbReference type="SMART" id="SM00159">
    <property type="entry name" value="PTX"/>
    <property type="match status" value="3"/>
</dbReference>
<dbReference type="CDD" id="cd00054">
    <property type="entry name" value="EGF_CA"/>
    <property type="match status" value="1"/>
</dbReference>
<evidence type="ECO:0000259" key="8">
    <source>
        <dbReference type="PROSITE" id="PS50948"/>
    </source>
</evidence>
<evidence type="ECO:0000256" key="2">
    <source>
        <dbReference type="ARBA" id="ARBA00022723"/>
    </source>
</evidence>
<dbReference type="Pfam" id="PF00024">
    <property type="entry name" value="PAN_1"/>
    <property type="match status" value="1"/>
</dbReference>
<evidence type="ECO:0000256" key="6">
    <source>
        <dbReference type="PROSITE-ProRule" id="PRU00076"/>
    </source>
</evidence>
<evidence type="ECO:0000256" key="4">
    <source>
        <dbReference type="ARBA" id="ARBA00023157"/>
    </source>
</evidence>
<dbReference type="PROSITE" id="PS51828">
    <property type="entry name" value="PTX_2"/>
    <property type="match status" value="3"/>
</dbReference>
<dbReference type="InterPro" id="IPR000742">
    <property type="entry name" value="EGF"/>
</dbReference>
<name>A0AAU9WI86_9CNID</name>
<evidence type="ECO:0000313" key="11">
    <source>
        <dbReference type="Proteomes" id="UP001159428"/>
    </source>
</evidence>
<evidence type="ECO:0000256" key="1">
    <source>
        <dbReference type="ARBA" id="ARBA00001913"/>
    </source>
</evidence>
<dbReference type="Gene3D" id="2.10.25.10">
    <property type="entry name" value="Laminin"/>
    <property type="match status" value="1"/>
</dbReference>
<gene>
    <name evidence="10" type="ORF">PMEA_00004990</name>
</gene>
<dbReference type="InterPro" id="IPR051360">
    <property type="entry name" value="Neuronal_Pentraxin_Related"/>
</dbReference>
<comment type="caution">
    <text evidence="10">The sequence shown here is derived from an EMBL/GenBank/DDBJ whole genome shotgun (WGS) entry which is preliminary data.</text>
</comment>
<feature type="domain" description="Pentraxin (PTX)" evidence="9">
    <location>
        <begin position="326"/>
        <end position="530"/>
    </location>
</feature>
<keyword evidence="5" id="KW-0325">Glycoprotein</keyword>
<keyword evidence="6" id="KW-0245">EGF-like domain</keyword>
<dbReference type="GO" id="GO:0046872">
    <property type="term" value="F:metal ion binding"/>
    <property type="evidence" value="ECO:0007669"/>
    <property type="project" value="UniProtKB-KW"/>
</dbReference>
<feature type="non-terminal residue" evidence="10">
    <location>
        <position position="1"/>
    </location>
</feature>
<dbReference type="Pfam" id="PF00354">
    <property type="entry name" value="Pentaxin"/>
    <property type="match status" value="3"/>
</dbReference>
<comment type="caution">
    <text evidence="6">Lacks conserved residue(s) required for the propagation of feature annotation.</text>
</comment>
<dbReference type="SMART" id="SM00181">
    <property type="entry name" value="EGF"/>
    <property type="match status" value="1"/>
</dbReference>
<comment type="cofactor">
    <cofactor evidence="1">
        <name>Ca(2+)</name>
        <dbReference type="ChEBI" id="CHEBI:29108"/>
    </cofactor>
</comment>
<dbReference type="Proteomes" id="UP001159428">
    <property type="component" value="Unassembled WGS sequence"/>
</dbReference>
<keyword evidence="3" id="KW-0106">Calcium</keyword>
<feature type="domain" description="Pentraxin (PTX)" evidence="9">
    <location>
        <begin position="118"/>
        <end position="321"/>
    </location>
</feature>
<dbReference type="PANTHER" id="PTHR19277:SF125">
    <property type="entry name" value="B6"/>
    <property type="match status" value="1"/>
</dbReference>
<accession>A0AAU9WI86</accession>
<dbReference type="Gene3D" id="2.60.120.200">
    <property type="match status" value="3"/>
</dbReference>
<proteinExistence type="predicted"/>